<evidence type="ECO:0000256" key="19">
    <source>
        <dbReference type="ARBA" id="ARBA00066490"/>
    </source>
</evidence>
<keyword evidence="6" id="KW-0645">Protease</keyword>
<keyword evidence="7 25" id="KW-0812">Transmembrane</keyword>
<dbReference type="FunFam" id="2.60.40.1730:FF:000001">
    <property type="entry name" value="Leucyl-cystinyl aminopeptidase"/>
    <property type="match status" value="1"/>
</dbReference>
<sequence length="1037" mass="118053">MESFNHERVQLPRNMIENTMFEEEPDVVDLAKEPSLHPLEPDDVEYEPRSSRLLVRGLGEHDMDEDEEDYESSAKLLGLSFMNRSSGLRNSASGYTRQGQDGSCSLPSARTMVVSAVILVIIVSVVMVVYLLPTCTFTKEGCHKQNHTMELVYPIASNGQIFPWTKSRLPSAIKPLNYDLFLQPNLTTLTFTGSVSINLFVAKASKNIVLHSSGLTISKVALTSAPGGQWNTVPVLEYPSFDQIAVVLSEPLLEKHNYTLNIEYASNLSNTYYGFYKSKYKDENSNEKFLAATQFEPLAARKAFPCFDEPAFKSTFGIKILRDEKHIALSNMPKIATTKLSDGIAQDEFATSVKMSTYLVAFIVADMKCISNSTEQTMVSVYTVPQKINQVQYALETAVRLLQFYEKMFQVPYPLKKLDLVAIPDFQAGAMENWGLITFREAALLYNESTSSILDKRMVTAVIAHELAHQWFGNLVTMEWWNDLWLNEGFATYMEYYSLQKIFSDLQADDDFLDVRFKAMMKDTLNSTHPISSDVQTPQQIEEMFDALSYLKGASILLMLQNLLSEDVFKEGIRSYLNDHSYGSTKSDDLWDSMSKYTKDPDVKDPYVKDLDVKELMRTWTTQKGLPLVTVTKKGLNITIQQERYFRSSNSSMQTPDAKYLWHIPLNYHTNSCHIDSFECPTVLILTKEKDTIVLKEDVSWIKFNFDMDGYYVVHYGVEGWKALGEQLQKDHTVFSYKDRANLINNIFGLSGIGKVSLEDVFNLLTYLGKESYTAPITEALFQLDIIHGLVEKQGLFLLSGRVEQYVLRLLNRTIRNQTWTNEGTLSERELRTKLLSFACSHGCETCQSKALELFNEWKESNGTMSLPTDVMKIVFKAGAKTEEGWTTLLNMYRSSMYEAEKTKLLEALASTDDVRKLIWLMQEGLEGDIIRTQELPRLLATISKSVTGHLLSWDFVKEHWDALTEKFQPGSFSIQSIVTRTTAQFSTAAHLQEVQTFFASTKGKSYELNCVKEAIETIQLNIQWMERNLLTLERVL</sequence>
<dbReference type="GO" id="GO:0008270">
    <property type="term" value="F:zinc ion binding"/>
    <property type="evidence" value="ECO:0007669"/>
    <property type="project" value="InterPro"/>
</dbReference>
<dbReference type="InterPro" id="IPR027268">
    <property type="entry name" value="Peptidase_M4/M1_CTD_sf"/>
</dbReference>
<dbReference type="InterPro" id="IPR001930">
    <property type="entry name" value="Peptidase_M1"/>
</dbReference>
<dbReference type="AlphaFoldDB" id="A0AAV7W7G4"/>
<feature type="domain" description="Aminopeptidase N-like N-terminal" evidence="28">
    <location>
        <begin position="174"/>
        <end position="359"/>
    </location>
</feature>
<dbReference type="SUPFAM" id="SSF63737">
    <property type="entry name" value="Leukotriene A4 hydrolase N-terminal domain"/>
    <property type="match status" value="1"/>
</dbReference>
<dbReference type="GO" id="GO:0031410">
    <property type="term" value="C:cytoplasmic vesicle"/>
    <property type="evidence" value="ECO:0007669"/>
    <property type="project" value="UniProtKB-ARBA"/>
</dbReference>
<protein>
    <recommendedName>
        <fullName evidence="20">Leucyl-cystinyl aminopeptidase</fullName>
        <ecNumber evidence="19">3.4.11.3</ecNumber>
    </recommendedName>
    <alternativeName>
        <fullName evidence="21">Oxytocinase</fullName>
    </alternativeName>
</protein>
<evidence type="ECO:0000256" key="7">
    <source>
        <dbReference type="ARBA" id="ARBA00022692"/>
    </source>
</evidence>
<feature type="domain" description="Peptidase M1 membrane alanine aminopeptidase" evidence="26">
    <location>
        <begin position="393"/>
        <end position="620"/>
    </location>
</feature>
<feature type="transmembrane region" description="Helical" evidence="25">
    <location>
        <begin position="112"/>
        <end position="132"/>
    </location>
</feature>
<keyword evidence="13" id="KW-0007">Acetylation</keyword>
<dbReference type="Proteomes" id="UP001066276">
    <property type="component" value="Chromosome 1_2"/>
</dbReference>
<evidence type="ECO:0000256" key="14">
    <source>
        <dbReference type="ARBA" id="ARBA00023049"/>
    </source>
</evidence>
<evidence type="ECO:0000256" key="5">
    <source>
        <dbReference type="ARBA" id="ARBA00022553"/>
    </source>
</evidence>
<evidence type="ECO:0000256" key="1">
    <source>
        <dbReference type="ARBA" id="ARBA00004401"/>
    </source>
</evidence>
<feature type="binding site" evidence="23">
    <location>
        <position position="488"/>
    </location>
    <ligand>
        <name>Zn(2+)</name>
        <dbReference type="ChEBI" id="CHEBI:29105"/>
        <note>catalytic</note>
    </ligand>
</feature>
<feature type="active site" description="Proton acceptor" evidence="22">
    <location>
        <position position="466"/>
    </location>
</feature>
<evidence type="ECO:0000259" key="26">
    <source>
        <dbReference type="Pfam" id="PF01433"/>
    </source>
</evidence>
<dbReference type="GO" id="GO:0042277">
    <property type="term" value="F:peptide binding"/>
    <property type="evidence" value="ECO:0007669"/>
    <property type="project" value="TreeGrafter"/>
</dbReference>
<dbReference type="GO" id="GO:0005886">
    <property type="term" value="C:plasma membrane"/>
    <property type="evidence" value="ECO:0007669"/>
    <property type="project" value="UniProtKB-SubCell"/>
</dbReference>
<comment type="catalytic activity">
    <reaction evidence="17">
        <text>Release of an N-terminal amino acid, Cys-|-Xaa-, in which the half-cystine residue is involved in a disulfide loop, notably in oxytocin or vasopressin. Hydrolysis rates on a range of aminoacyl arylamides exceed that for the cystinyl derivative, however.</text>
        <dbReference type="EC" id="3.4.11.3"/>
    </reaction>
</comment>
<comment type="subunit">
    <text evidence="18">Homodimer. Binds tankyrases 1 and 2.</text>
</comment>
<evidence type="ECO:0000256" key="2">
    <source>
        <dbReference type="ARBA" id="ARBA00010136"/>
    </source>
</evidence>
<evidence type="ECO:0000256" key="13">
    <source>
        <dbReference type="ARBA" id="ARBA00022990"/>
    </source>
</evidence>
<keyword evidence="15 25" id="KW-0472">Membrane</keyword>
<name>A0AAV7W7G4_PLEWA</name>
<dbReference type="GO" id="GO:0006508">
    <property type="term" value="P:proteolysis"/>
    <property type="evidence" value="ECO:0007669"/>
    <property type="project" value="UniProtKB-KW"/>
</dbReference>
<evidence type="ECO:0000259" key="28">
    <source>
        <dbReference type="Pfam" id="PF17900"/>
    </source>
</evidence>
<organism evidence="29 30">
    <name type="scientific">Pleurodeles waltl</name>
    <name type="common">Iberian ribbed newt</name>
    <dbReference type="NCBI Taxonomy" id="8319"/>
    <lineage>
        <taxon>Eukaryota</taxon>
        <taxon>Metazoa</taxon>
        <taxon>Chordata</taxon>
        <taxon>Craniata</taxon>
        <taxon>Vertebrata</taxon>
        <taxon>Euteleostomi</taxon>
        <taxon>Amphibia</taxon>
        <taxon>Batrachia</taxon>
        <taxon>Caudata</taxon>
        <taxon>Salamandroidea</taxon>
        <taxon>Salamandridae</taxon>
        <taxon>Pleurodelinae</taxon>
        <taxon>Pleurodeles</taxon>
    </lineage>
</organism>
<evidence type="ECO:0000256" key="21">
    <source>
        <dbReference type="ARBA" id="ARBA00080172"/>
    </source>
</evidence>
<dbReference type="EMBL" id="JANPWB010000002">
    <property type="protein sequence ID" value="KAJ1208523.1"/>
    <property type="molecule type" value="Genomic_DNA"/>
</dbReference>
<evidence type="ECO:0000256" key="3">
    <source>
        <dbReference type="ARBA" id="ARBA00022438"/>
    </source>
</evidence>
<keyword evidence="12 25" id="KW-1133">Transmembrane helix</keyword>
<comment type="subcellular location">
    <subcellularLocation>
        <location evidence="1">Cell membrane</location>
        <topology evidence="1">Single-pass type II membrane protein</topology>
    </subcellularLocation>
</comment>
<evidence type="ECO:0000256" key="17">
    <source>
        <dbReference type="ARBA" id="ARBA00052614"/>
    </source>
</evidence>
<dbReference type="FunFam" id="1.10.390.10:FF:000010">
    <property type="entry name" value="Leucyl-cystinyl aminopeptidase"/>
    <property type="match status" value="1"/>
</dbReference>
<feature type="binding site" evidence="23">
    <location>
        <position position="469"/>
    </location>
    <ligand>
        <name>Zn(2+)</name>
        <dbReference type="ChEBI" id="CHEBI:29105"/>
        <note>catalytic</note>
    </ligand>
</feature>
<dbReference type="Pfam" id="PF17900">
    <property type="entry name" value="Peptidase_M1_N"/>
    <property type="match status" value="1"/>
</dbReference>
<dbReference type="PANTHER" id="PTHR11533:SF42">
    <property type="entry name" value="LEUCYL-CYSTINYL AMINOPEPTIDASE"/>
    <property type="match status" value="1"/>
</dbReference>
<keyword evidence="4" id="KW-1003">Cell membrane</keyword>
<dbReference type="GO" id="GO:0070006">
    <property type="term" value="F:metalloaminopeptidase activity"/>
    <property type="evidence" value="ECO:0007669"/>
    <property type="project" value="TreeGrafter"/>
</dbReference>
<dbReference type="GO" id="GO:0008217">
    <property type="term" value="P:regulation of blood pressure"/>
    <property type="evidence" value="ECO:0007669"/>
    <property type="project" value="TreeGrafter"/>
</dbReference>
<feature type="domain" description="ERAP1-like C-terminal" evidence="27">
    <location>
        <begin position="701"/>
        <end position="1020"/>
    </location>
</feature>
<dbReference type="GO" id="GO:0043171">
    <property type="term" value="P:peptide catabolic process"/>
    <property type="evidence" value="ECO:0007669"/>
    <property type="project" value="TreeGrafter"/>
</dbReference>
<evidence type="ECO:0000256" key="9">
    <source>
        <dbReference type="ARBA" id="ARBA00022801"/>
    </source>
</evidence>
<dbReference type="Gene3D" id="2.60.40.1730">
    <property type="entry name" value="tricorn interacting facor f3 domain"/>
    <property type="match status" value="1"/>
</dbReference>
<dbReference type="Gene3D" id="1.25.50.20">
    <property type="match status" value="1"/>
</dbReference>
<dbReference type="FunFam" id="2.60.40.1910:FF:000001">
    <property type="entry name" value="Leucyl-cystinyl aminopeptidase"/>
    <property type="match status" value="1"/>
</dbReference>
<dbReference type="CDD" id="cd09601">
    <property type="entry name" value="M1_APN-Q_like"/>
    <property type="match status" value="1"/>
</dbReference>
<evidence type="ECO:0000256" key="20">
    <source>
        <dbReference type="ARBA" id="ARBA00071211"/>
    </source>
</evidence>
<dbReference type="InterPro" id="IPR045357">
    <property type="entry name" value="Aminopeptidase_N-like_N"/>
</dbReference>
<dbReference type="PRINTS" id="PR00756">
    <property type="entry name" value="ALADIPTASE"/>
</dbReference>
<dbReference type="InterPro" id="IPR042097">
    <property type="entry name" value="Aminopeptidase_N-like_N_sf"/>
</dbReference>
<evidence type="ECO:0000256" key="24">
    <source>
        <dbReference type="PIRSR" id="PIRSR634016-4"/>
    </source>
</evidence>
<dbReference type="InterPro" id="IPR034016">
    <property type="entry name" value="M1_APN-typ"/>
</dbReference>
<comment type="caution">
    <text evidence="29">The sequence shown here is derived from an EMBL/GenBank/DDBJ whole genome shotgun (WGS) entry which is preliminary data.</text>
</comment>
<dbReference type="FunFam" id="1.25.50.20:FF:000003">
    <property type="entry name" value="Leucyl-cystinyl aminopeptidase"/>
    <property type="match status" value="1"/>
</dbReference>
<reference evidence="29" key="1">
    <citation type="journal article" date="2022" name="bioRxiv">
        <title>Sequencing and chromosome-scale assembly of the giantPleurodeles waltlgenome.</title>
        <authorList>
            <person name="Brown T."/>
            <person name="Elewa A."/>
            <person name="Iarovenko S."/>
            <person name="Subramanian E."/>
            <person name="Araus A.J."/>
            <person name="Petzold A."/>
            <person name="Susuki M."/>
            <person name="Suzuki K.-i.T."/>
            <person name="Hayashi T."/>
            <person name="Toyoda A."/>
            <person name="Oliveira C."/>
            <person name="Osipova E."/>
            <person name="Leigh N.D."/>
            <person name="Simon A."/>
            <person name="Yun M.H."/>
        </authorList>
    </citation>
    <scope>NUCLEOTIDE SEQUENCE</scope>
    <source>
        <strain evidence="29">20211129_DDA</strain>
        <tissue evidence="29">Liver</tissue>
    </source>
</reference>
<evidence type="ECO:0000256" key="16">
    <source>
        <dbReference type="ARBA" id="ARBA00023180"/>
    </source>
</evidence>
<dbReference type="GO" id="GO:0005615">
    <property type="term" value="C:extracellular space"/>
    <property type="evidence" value="ECO:0007669"/>
    <property type="project" value="TreeGrafter"/>
</dbReference>
<keyword evidence="8 23" id="KW-0479">Metal-binding</keyword>
<accession>A0AAV7W7G4</accession>
<dbReference type="Gene3D" id="1.10.390.10">
    <property type="entry name" value="Neutral Protease Domain 2"/>
    <property type="match status" value="1"/>
</dbReference>
<keyword evidence="5" id="KW-0597">Phosphoprotein</keyword>
<evidence type="ECO:0000256" key="11">
    <source>
        <dbReference type="ARBA" id="ARBA00022968"/>
    </source>
</evidence>
<keyword evidence="11" id="KW-0735">Signal-anchor</keyword>
<keyword evidence="3" id="KW-0031">Aminopeptidase</keyword>
<evidence type="ECO:0000259" key="27">
    <source>
        <dbReference type="Pfam" id="PF11838"/>
    </source>
</evidence>
<evidence type="ECO:0000256" key="18">
    <source>
        <dbReference type="ARBA" id="ARBA00062849"/>
    </source>
</evidence>
<dbReference type="InterPro" id="IPR024571">
    <property type="entry name" value="ERAP1-like_C_dom"/>
</dbReference>
<evidence type="ECO:0000256" key="4">
    <source>
        <dbReference type="ARBA" id="ARBA00022475"/>
    </source>
</evidence>
<keyword evidence="9" id="KW-0378">Hydrolase</keyword>
<evidence type="ECO:0000256" key="6">
    <source>
        <dbReference type="ARBA" id="ARBA00022670"/>
    </source>
</evidence>
<keyword evidence="10 23" id="KW-0862">Zinc</keyword>
<proteinExistence type="inferred from homology"/>
<dbReference type="EC" id="3.4.11.3" evidence="19"/>
<dbReference type="Gene3D" id="2.60.40.1910">
    <property type="match status" value="1"/>
</dbReference>
<dbReference type="InterPro" id="IPR014782">
    <property type="entry name" value="Peptidase_M1_dom"/>
</dbReference>
<evidence type="ECO:0000256" key="23">
    <source>
        <dbReference type="PIRSR" id="PIRSR634016-3"/>
    </source>
</evidence>
<evidence type="ECO:0000256" key="22">
    <source>
        <dbReference type="PIRSR" id="PIRSR634016-1"/>
    </source>
</evidence>
<evidence type="ECO:0000256" key="15">
    <source>
        <dbReference type="ARBA" id="ARBA00023136"/>
    </source>
</evidence>
<dbReference type="Pfam" id="PF11838">
    <property type="entry name" value="ERAP1_C"/>
    <property type="match status" value="1"/>
</dbReference>
<evidence type="ECO:0000256" key="10">
    <source>
        <dbReference type="ARBA" id="ARBA00022833"/>
    </source>
</evidence>
<dbReference type="InterPro" id="IPR050344">
    <property type="entry name" value="Peptidase_M1_aminopeptidases"/>
</dbReference>
<evidence type="ECO:0000313" key="29">
    <source>
        <dbReference type="EMBL" id="KAJ1208523.1"/>
    </source>
</evidence>
<evidence type="ECO:0000256" key="12">
    <source>
        <dbReference type="ARBA" id="ARBA00022989"/>
    </source>
</evidence>
<keyword evidence="30" id="KW-1185">Reference proteome</keyword>
<comment type="cofactor">
    <cofactor evidence="23">
        <name>Zn(2+)</name>
        <dbReference type="ChEBI" id="CHEBI:29105"/>
    </cofactor>
    <text evidence="23">Binds 1 zinc ion per subunit.</text>
</comment>
<comment type="similarity">
    <text evidence="2">Belongs to the peptidase M1 family.</text>
</comment>
<feature type="binding site" evidence="23">
    <location>
        <position position="465"/>
    </location>
    <ligand>
        <name>Zn(2+)</name>
        <dbReference type="ChEBI" id="CHEBI:29105"/>
        <note>catalytic</note>
    </ligand>
</feature>
<keyword evidence="16" id="KW-0325">Glycoprotein</keyword>
<dbReference type="Pfam" id="PF01433">
    <property type="entry name" value="Peptidase_M1"/>
    <property type="match status" value="1"/>
</dbReference>
<evidence type="ECO:0000313" key="30">
    <source>
        <dbReference type="Proteomes" id="UP001066276"/>
    </source>
</evidence>
<evidence type="ECO:0000256" key="25">
    <source>
        <dbReference type="SAM" id="Phobius"/>
    </source>
</evidence>
<gene>
    <name evidence="29" type="ORF">NDU88_003907</name>
</gene>
<evidence type="ECO:0000256" key="8">
    <source>
        <dbReference type="ARBA" id="ARBA00022723"/>
    </source>
</evidence>
<dbReference type="SUPFAM" id="SSF55486">
    <property type="entry name" value="Metalloproteases ('zincins'), catalytic domain"/>
    <property type="match status" value="1"/>
</dbReference>
<feature type="site" description="Transition state stabilizer" evidence="24">
    <location>
        <position position="550"/>
    </location>
</feature>
<keyword evidence="14" id="KW-0482">Metalloprotease</keyword>
<dbReference type="PANTHER" id="PTHR11533">
    <property type="entry name" value="PROTEASE M1 ZINC METALLOPROTEASE"/>
    <property type="match status" value="1"/>
</dbReference>